<dbReference type="Pfam" id="PF14559">
    <property type="entry name" value="TPR_19"/>
    <property type="match status" value="1"/>
</dbReference>
<dbReference type="InterPro" id="IPR011990">
    <property type="entry name" value="TPR-like_helical_dom_sf"/>
</dbReference>
<evidence type="ECO:0000256" key="2">
    <source>
        <dbReference type="ARBA" id="ARBA00022982"/>
    </source>
</evidence>
<sequence length="245" mass="26841">MTKPRILVIVTIDVTDETFEADVLERSMTTPVVVDLWAPWCGPCTSLGPILESVIDETAGEVVLVKVNIDDNPAIASAFKVQSIPAVFALDQGKVVSTFVGAQPEAQVREFVTALRGSSEPTEIERFREIGDEASLRSALELEPDNEGAIIDLAELLAGEERGTEALELLARIPETPDTRRVAALVRSGGLFTSDEEVEARLNELLEIVKGDDDARQQFIDLLELLGPDDPRTAVFRRKLTTRLF</sequence>
<dbReference type="InterPro" id="IPR005746">
    <property type="entry name" value="Thioredoxin"/>
</dbReference>
<keyword evidence="2" id="KW-0249">Electron transport</keyword>
<dbReference type="AlphaFoldDB" id="A0A6J6GUC3"/>
<evidence type="ECO:0000313" key="6">
    <source>
        <dbReference type="EMBL" id="CAB4603910.1"/>
    </source>
</evidence>
<dbReference type="Pfam" id="PF14561">
    <property type="entry name" value="TPR_20"/>
    <property type="match status" value="1"/>
</dbReference>
<dbReference type="Pfam" id="PF00085">
    <property type="entry name" value="Thioredoxin"/>
    <property type="match status" value="1"/>
</dbReference>
<dbReference type="CDD" id="cd02956">
    <property type="entry name" value="ybbN"/>
    <property type="match status" value="1"/>
</dbReference>
<dbReference type="PROSITE" id="PS00194">
    <property type="entry name" value="THIOREDOXIN_1"/>
    <property type="match status" value="1"/>
</dbReference>
<keyword evidence="4" id="KW-0676">Redox-active center</keyword>
<dbReference type="PANTHER" id="PTHR45663">
    <property type="entry name" value="GEO12009P1"/>
    <property type="match status" value="1"/>
</dbReference>
<dbReference type="EMBL" id="CAEZUP010000018">
    <property type="protein sequence ID" value="CAB4603910.1"/>
    <property type="molecule type" value="Genomic_DNA"/>
</dbReference>
<dbReference type="Gene3D" id="3.40.30.10">
    <property type="entry name" value="Glutaredoxin"/>
    <property type="match status" value="1"/>
</dbReference>
<organism evidence="6">
    <name type="scientific">freshwater metagenome</name>
    <dbReference type="NCBI Taxonomy" id="449393"/>
    <lineage>
        <taxon>unclassified sequences</taxon>
        <taxon>metagenomes</taxon>
        <taxon>ecological metagenomes</taxon>
    </lineage>
</organism>
<name>A0A6J6GUC3_9ZZZZ</name>
<dbReference type="Gene3D" id="1.25.40.10">
    <property type="entry name" value="Tetratricopeptide repeat domain"/>
    <property type="match status" value="1"/>
</dbReference>
<dbReference type="GO" id="GO:0045454">
    <property type="term" value="P:cell redox homeostasis"/>
    <property type="evidence" value="ECO:0007669"/>
    <property type="project" value="TreeGrafter"/>
</dbReference>
<dbReference type="InterPro" id="IPR036249">
    <property type="entry name" value="Thioredoxin-like_sf"/>
</dbReference>
<dbReference type="GO" id="GO:0015035">
    <property type="term" value="F:protein-disulfide reductase activity"/>
    <property type="evidence" value="ECO:0007669"/>
    <property type="project" value="InterPro"/>
</dbReference>
<accession>A0A6J6GUC3</accession>
<keyword evidence="1" id="KW-0813">Transport</keyword>
<dbReference type="SUPFAM" id="SSF52833">
    <property type="entry name" value="Thioredoxin-like"/>
    <property type="match status" value="1"/>
</dbReference>
<protein>
    <submittedName>
        <fullName evidence="6">Unannotated protein</fullName>
    </submittedName>
</protein>
<proteinExistence type="predicted"/>
<keyword evidence="3" id="KW-1015">Disulfide bond</keyword>
<dbReference type="FunFam" id="3.40.30.10:FF:000001">
    <property type="entry name" value="Thioredoxin"/>
    <property type="match status" value="1"/>
</dbReference>
<gene>
    <name evidence="6" type="ORF">UFOPK1835_00631</name>
</gene>
<evidence type="ECO:0000256" key="1">
    <source>
        <dbReference type="ARBA" id="ARBA00022448"/>
    </source>
</evidence>
<evidence type="ECO:0000256" key="3">
    <source>
        <dbReference type="ARBA" id="ARBA00023157"/>
    </source>
</evidence>
<evidence type="ECO:0000259" key="5">
    <source>
        <dbReference type="PROSITE" id="PS51352"/>
    </source>
</evidence>
<evidence type="ECO:0000256" key="4">
    <source>
        <dbReference type="ARBA" id="ARBA00023284"/>
    </source>
</evidence>
<dbReference type="InterPro" id="IPR013766">
    <property type="entry name" value="Thioredoxin_domain"/>
</dbReference>
<feature type="domain" description="Thioredoxin" evidence="5">
    <location>
        <begin position="1"/>
        <end position="117"/>
    </location>
</feature>
<dbReference type="NCBIfam" id="TIGR01068">
    <property type="entry name" value="thioredoxin"/>
    <property type="match status" value="1"/>
</dbReference>
<dbReference type="InterPro" id="IPR017937">
    <property type="entry name" value="Thioredoxin_CS"/>
</dbReference>
<dbReference type="PANTHER" id="PTHR45663:SF11">
    <property type="entry name" value="GEO12009P1"/>
    <property type="match status" value="1"/>
</dbReference>
<dbReference type="PROSITE" id="PS51352">
    <property type="entry name" value="THIOREDOXIN_2"/>
    <property type="match status" value="1"/>
</dbReference>
<dbReference type="GO" id="GO:0006950">
    <property type="term" value="P:response to stress"/>
    <property type="evidence" value="ECO:0007669"/>
    <property type="project" value="UniProtKB-ARBA"/>
</dbReference>
<reference evidence="6" key="1">
    <citation type="submission" date="2020-05" db="EMBL/GenBank/DDBJ databases">
        <authorList>
            <person name="Chiriac C."/>
            <person name="Salcher M."/>
            <person name="Ghai R."/>
            <person name="Kavagutti S V."/>
        </authorList>
    </citation>
    <scope>NUCLEOTIDE SEQUENCE</scope>
</reference>
<dbReference type="GO" id="GO:0005829">
    <property type="term" value="C:cytosol"/>
    <property type="evidence" value="ECO:0007669"/>
    <property type="project" value="TreeGrafter"/>
</dbReference>